<dbReference type="EMBL" id="SWJE01000004">
    <property type="protein sequence ID" value="TKC90143.1"/>
    <property type="molecule type" value="Genomic_DNA"/>
</dbReference>
<dbReference type="PROSITE" id="PS50943">
    <property type="entry name" value="HTH_CROC1"/>
    <property type="match status" value="1"/>
</dbReference>
<accession>A0A4U1I9J1</accession>
<proteinExistence type="predicted"/>
<organism evidence="3 4">
    <name type="scientific">Trinickia terrae</name>
    <dbReference type="NCBI Taxonomy" id="2571161"/>
    <lineage>
        <taxon>Bacteria</taxon>
        <taxon>Pseudomonadati</taxon>
        <taxon>Pseudomonadota</taxon>
        <taxon>Betaproteobacteria</taxon>
        <taxon>Burkholderiales</taxon>
        <taxon>Burkholderiaceae</taxon>
        <taxon>Trinickia</taxon>
    </lineage>
</organism>
<evidence type="ECO:0000256" key="1">
    <source>
        <dbReference type="ARBA" id="ARBA00023125"/>
    </source>
</evidence>
<dbReference type="SMART" id="SM00530">
    <property type="entry name" value="HTH_XRE"/>
    <property type="match status" value="1"/>
</dbReference>
<dbReference type="GO" id="GO:0003700">
    <property type="term" value="F:DNA-binding transcription factor activity"/>
    <property type="evidence" value="ECO:0007669"/>
    <property type="project" value="TreeGrafter"/>
</dbReference>
<name>A0A4U1I9J1_9BURK</name>
<dbReference type="CDD" id="cd00093">
    <property type="entry name" value="HTH_XRE"/>
    <property type="match status" value="1"/>
</dbReference>
<dbReference type="Proteomes" id="UP000305539">
    <property type="component" value="Unassembled WGS sequence"/>
</dbReference>
<dbReference type="GO" id="GO:0003677">
    <property type="term" value="F:DNA binding"/>
    <property type="evidence" value="ECO:0007669"/>
    <property type="project" value="UniProtKB-KW"/>
</dbReference>
<comment type="caution">
    <text evidence="3">The sequence shown here is derived from an EMBL/GenBank/DDBJ whole genome shotgun (WGS) entry which is preliminary data.</text>
</comment>
<dbReference type="AlphaFoldDB" id="A0A4U1I9J1"/>
<evidence type="ECO:0000313" key="3">
    <source>
        <dbReference type="EMBL" id="TKC90143.1"/>
    </source>
</evidence>
<dbReference type="InterPro" id="IPR010982">
    <property type="entry name" value="Lambda_DNA-bd_dom_sf"/>
</dbReference>
<dbReference type="PANTHER" id="PTHR46797:SF1">
    <property type="entry name" value="METHYLPHOSPHONATE SYNTHASE"/>
    <property type="match status" value="1"/>
</dbReference>
<gene>
    <name evidence="3" type="ORF">FAZ69_08315</name>
</gene>
<dbReference type="OrthoDB" id="73827at2"/>
<reference evidence="3 4" key="1">
    <citation type="submission" date="2019-04" db="EMBL/GenBank/DDBJ databases">
        <title>Trinickia sp. 7GSK02, isolated from subtropical forest soil.</title>
        <authorList>
            <person name="Gao Z.-H."/>
            <person name="Qiu L.-H."/>
        </authorList>
    </citation>
    <scope>NUCLEOTIDE SEQUENCE [LARGE SCALE GENOMIC DNA]</scope>
    <source>
        <strain evidence="3 4">7GSK02</strain>
    </source>
</reference>
<dbReference type="RefSeq" id="WP_136893473.1">
    <property type="nucleotide sequence ID" value="NZ_SWJE01000004.1"/>
</dbReference>
<sequence length="86" mass="9422">MHSQNLAFGKALRSLRKARKATQRDLAVRARLDRSYISSLELGEASPTLDTLLALSRALGISLTEFAAAIERELDSTQSHPQPSES</sequence>
<evidence type="ECO:0000313" key="4">
    <source>
        <dbReference type="Proteomes" id="UP000305539"/>
    </source>
</evidence>
<dbReference type="GO" id="GO:0005829">
    <property type="term" value="C:cytosol"/>
    <property type="evidence" value="ECO:0007669"/>
    <property type="project" value="TreeGrafter"/>
</dbReference>
<dbReference type="Gene3D" id="1.10.260.40">
    <property type="entry name" value="lambda repressor-like DNA-binding domains"/>
    <property type="match status" value="1"/>
</dbReference>
<dbReference type="PANTHER" id="PTHR46797">
    <property type="entry name" value="HTH-TYPE TRANSCRIPTIONAL REGULATOR"/>
    <property type="match status" value="1"/>
</dbReference>
<keyword evidence="1" id="KW-0238">DNA-binding</keyword>
<protein>
    <submittedName>
        <fullName evidence="3">Helix-turn-helix transcriptional regulator</fullName>
    </submittedName>
</protein>
<feature type="domain" description="HTH cro/C1-type" evidence="2">
    <location>
        <begin position="12"/>
        <end position="66"/>
    </location>
</feature>
<keyword evidence="4" id="KW-1185">Reference proteome</keyword>
<dbReference type="InterPro" id="IPR001387">
    <property type="entry name" value="Cro/C1-type_HTH"/>
</dbReference>
<dbReference type="SUPFAM" id="SSF47413">
    <property type="entry name" value="lambda repressor-like DNA-binding domains"/>
    <property type="match status" value="1"/>
</dbReference>
<dbReference type="Pfam" id="PF01381">
    <property type="entry name" value="HTH_3"/>
    <property type="match status" value="1"/>
</dbReference>
<evidence type="ECO:0000259" key="2">
    <source>
        <dbReference type="PROSITE" id="PS50943"/>
    </source>
</evidence>
<dbReference type="InterPro" id="IPR050807">
    <property type="entry name" value="TransReg_Diox_bact_type"/>
</dbReference>